<comment type="similarity">
    <text evidence="2 15">Belongs to the reverse transcriptase family. Telomerase subfamily.</text>
</comment>
<keyword evidence="7 15" id="KW-0548">Nucleotidyltransferase</keyword>
<evidence type="ECO:0000256" key="3">
    <source>
        <dbReference type="ARBA" id="ARBA00012493"/>
    </source>
</evidence>
<keyword evidence="10 15" id="KW-0779">Telomere</keyword>
<evidence type="ECO:0000256" key="8">
    <source>
        <dbReference type="ARBA" id="ARBA00022723"/>
    </source>
</evidence>
<evidence type="ECO:0000313" key="19">
    <source>
        <dbReference type="Proteomes" id="UP001586593"/>
    </source>
</evidence>
<dbReference type="Pfam" id="PF00078">
    <property type="entry name" value="RVT_1"/>
    <property type="match status" value="1"/>
</dbReference>
<evidence type="ECO:0000256" key="5">
    <source>
        <dbReference type="ARBA" id="ARBA00022454"/>
    </source>
</evidence>
<keyword evidence="19" id="KW-1185">Reference proteome</keyword>
<dbReference type="PRINTS" id="PR01365">
    <property type="entry name" value="TELOMERASERT"/>
</dbReference>
<keyword evidence="12" id="KW-0496">Mitochondrion</keyword>
<feature type="region of interest" description="Disordered" evidence="16">
    <location>
        <begin position="462"/>
        <end position="508"/>
    </location>
</feature>
<dbReference type="Gene3D" id="1.10.357.90">
    <property type="match status" value="1"/>
</dbReference>
<accession>A0ABR3XVA0</accession>
<evidence type="ECO:0000256" key="11">
    <source>
        <dbReference type="ARBA" id="ARBA00022918"/>
    </source>
</evidence>
<dbReference type="PANTHER" id="PTHR12066">
    <property type="entry name" value="TELOMERASE REVERSE TRANSCRIPTASE"/>
    <property type="match status" value="1"/>
</dbReference>
<dbReference type="CDD" id="cd01648">
    <property type="entry name" value="TERT"/>
    <property type="match status" value="1"/>
</dbReference>
<dbReference type="InterPro" id="IPR000477">
    <property type="entry name" value="RT_dom"/>
</dbReference>
<gene>
    <name evidence="18" type="ORF">VTK73DRAFT_6636</name>
</gene>
<evidence type="ECO:0000259" key="17">
    <source>
        <dbReference type="PROSITE" id="PS50878"/>
    </source>
</evidence>
<dbReference type="EC" id="2.7.7.49" evidence="3 15"/>
<comment type="subcellular location">
    <subcellularLocation>
        <location evidence="1">Mitochondrion</location>
    </subcellularLocation>
    <subcellularLocation>
        <location evidence="15">Nucleus</location>
    </subcellularLocation>
    <subcellularLocation>
        <location evidence="15">Chromosome</location>
        <location evidence="15">Telomere</location>
    </subcellularLocation>
</comment>
<evidence type="ECO:0000256" key="14">
    <source>
        <dbReference type="ARBA" id="ARBA00048173"/>
    </source>
</evidence>
<dbReference type="Gene3D" id="1.10.132.70">
    <property type="match status" value="1"/>
</dbReference>
<evidence type="ECO:0000256" key="12">
    <source>
        <dbReference type="ARBA" id="ARBA00023128"/>
    </source>
</evidence>
<keyword evidence="5 15" id="KW-0158">Chromosome</keyword>
<evidence type="ECO:0000256" key="13">
    <source>
        <dbReference type="ARBA" id="ARBA00023242"/>
    </source>
</evidence>
<comment type="caution">
    <text evidence="18">The sequence shown here is derived from an EMBL/GenBank/DDBJ whole genome shotgun (WGS) entry which is preliminary data.</text>
</comment>
<name>A0ABR3XVA0_9PEZI</name>
<dbReference type="PROSITE" id="PS50878">
    <property type="entry name" value="RT_POL"/>
    <property type="match status" value="1"/>
</dbReference>
<dbReference type="Gene3D" id="3.30.70.2630">
    <property type="match status" value="1"/>
</dbReference>
<evidence type="ECO:0000256" key="6">
    <source>
        <dbReference type="ARBA" id="ARBA00022679"/>
    </source>
</evidence>
<evidence type="ECO:0000256" key="9">
    <source>
        <dbReference type="ARBA" id="ARBA00022842"/>
    </source>
</evidence>
<reference evidence="18 19" key="1">
    <citation type="journal article" date="2024" name="Commun. Biol.">
        <title>Comparative genomic analysis of thermophilic fungi reveals convergent evolutionary adaptations and gene losses.</title>
        <authorList>
            <person name="Steindorff A.S."/>
            <person name="Aguilar-Pontes M.V."/>
            <person name="Robinson A.J."/>
            <person name="Andreopoulos B."/>
            <person name="LaButti K."/>
            <person name="Kuo A."/>
            <person name="Mondo S."/>
            <person name="Riley R."/>
            <person name="Otillar R."/>
            <person name="Haridas S."/>
            <person name="Lipzen A."/>
            <person name="Grimwood J."/>
            <person name="Schmutz J."/>
            <person name="Clum A."/>
            <person name="Reid I.D."/>
            <person name="Moisan M.C."/>
            <person name="Butler G."/>
            <person name="Nguyen T.T.M."/>
            <person name="Dewar K."/>
            <person name="Conant G."/>
            <person name="Drula E."/>
            <person name="Henrissat B."/>
            <person name="Hansel C."/>
            <person name="Singer S."/>
            <person name="Hutchinson M.I."/>
            <person name="de Vries R.P."/>
            <person name="Natvig D.O."/>
            <person name="Powell A.J."/>
            <person name="Tsang A."/>
            <person name="Grigoriev I.V."/>
        </authorList>
    </citation>
    <scope>NUCLEOTIDE SEQUENCE [LARGE SCALE GENOMIC DNA]</scope>
    <source>
        <strain evidence="18 19">ATCC 24622</strain>
    </source>
</reference>
<comment type="function">
    <text evidence="15">Telomerase is a ribonucleoprotein enzyme essential for the replication of chromosome termini in most eukaryotes. It elongates telomeres. It is a reverse transcriptase that adds simple sequence repeats to chromosome ends by copying a template sequence within the RNA component of the enzyme.</text>
</comment>
<organism evidence="18 19">
    <name type="scientific">Phialemonium thermophilum</name>
    <dbReference type="NCBI Taxonomy" id="223376"/>
    <lineage>
        <taxon>Eukaryota</taxon>
        <taxon>Fungi</taxon>
        <taxon>Dikarya</taxon>
        <taxon>Ascomycota</taxon>
        <taxon>Pezizomycotina</taxon>
        <taxon>Sordariomycetes</taxon>
        <taxon>Sordariomycetidae</taxon>
        <taxon>Cephalothecales</taxon>
        <taxon>Cephalothecaceae</taxon>
        <taxon>Phialemonium</taxon>
    </lineage>
</organism>
<feature type="domain" description="Reverse transcriptase" evidence="17">
    <location>
        <begin position="668"/>
        <end position="998"/>
    </location>
</feature>
<dbReference type="Proteomes" id="UP001586593">
    <property type="component" value="Unassembled WGS sequence"/>
</dbReference>
<keyword evidence="11 15" id="KW-0695">RNA-directed DNA polymerase</keyword>
<protein>
    <recommendedName>
        <fullName evidence="4 15">Telomerase reverse transcriptase</fullName>
        <ecNumber evidence="3 15">2.7.7.49</ecNumber>
    </recommendedName>
    <alternativeName>
        <fullName evidence="15">Telomerase catalytic subunit</fullName>
    </alternativeName>
</protein>
<proteinExistence type="inferred from homology"/>
<evidence type="ECO:0000313" key="18">
    <source>
        <dbReference type="EMBL" id="KAL1879940.1"/>
    </source>
</evidence>
<keyword evidence="13 15" id="KW-0539">Nucleus</keyword>
<evidence type="ECO:0000256" key="1">
    <source>
        <dbReference type="ARBA" id="ARBA00004173"/>
    </source>
</evidence>
<evidence type="ECO:0000256" key="16">
    <source>
        <dbReference type="SAM" id="MobiDB-lite"/>
    </source>
</evidence>
<feature type="compositionally biased region" description="Polar residues" evidence="16">
    <location>
        <begin position="18"/>
        <end position="27"/>
    </location>
</feature>
<evidence type="ECO:0000256" key="15">
    <source>
        <dbReference type="RuleBase" id="RU365061"/>
    </source>
</evidence>
<keyword evidence="8 15" id="KW-0479">Metal-binding</keyword>
<evidence type="ECO:0000256" key="2">
    <source>
        <dbReference type="ARBA" id="ARBA00008001"/>
    </source>
</evidence>
<dbReference type="InterPro" id="IPR049139">
    <property type="entry name" value="TERT_C"/>
</dbReference>
<dbReference type="SMART" id="SM00975">
    <property type="entry name" value="Telomerase_RBD"/>
    <property type="match status" value="1"/>
</dbReference>
<dbReference type="InterPro" id="IPR003545">
    <property type="entry name" value="Telomerase_RT"/>
</dbReference>
<sequence>MSTPGPAKRKRRHDEPATSATTVQTPGKRTKSEAIASCHPGDGSYIVEHALLTQLYPCLKTLRGYLLSKLPASSRIRRRKIASIGRQNRPPSKSGSPLPEIEQAVAHLLDTTLIGFSDATVVASDNRWEQWTAFSQRGDDSYVTLSDGTAGAFFSQSEIVDFVVWLLFSRQKSGSNRVNHLLCDGFRRDINYRPHGAAPQRCGEIPGLFALHKNCQVQELKQSPWPQLLMLLGKAGERVMIDLLLDCAVFTEVASGRGNYCQLSGIPVSELSCCPRPPPGLVAETPSSSRRGGSGTVAARSPSTITFVRSRMLYARAALNARGLVQFGLRHIHVLNRFPLKPQHKTSSVSGSGGPGEGGSPACDETTLRVLMYMFPRQFGLHNVFTSEVDRSQTAQKFQDYTLREEEIAVKFNVVEDGVTRLNVRIPKRLRGLPVQLVRKLQTLHSRCAYWELLQHYCPMPGEQDARRRPQPSPGNMSVLPRKSQGRQAQPRKRPKQPPSQAPQPPKYSSLVELATPVAQVSAFCQAVLRRIIPLAFWGQGPTQFENRAVFLKKVDDFLHLRRFEQISLHDVMQGLKIMEIKWLQPTKLSNQKSSQTDRVKRVEIFHEFLYYVFDSLLIPLIRSNFYVTDSSAHRYRLFFFRHDVWRQVAEPAMASLKTRMFQEIKTDEALQILYSRRLGFSQLRLLPKGLTVRPIMNLRRRTMVRGNRKMLGPSINTILGPVNSVLKLEKVLNPRRLGSAMFSVADIYGRIKAFKSAMRDFPGHFYFAKLDVQAAFDNMPQDAVLELMRSIPSHAGYQIMRHVEVSPNDMAQGVESRSNPTKKWQSLAKRIDDSSMFARVLEERLAPSTKNTVFVESVVRKTYDTKGLMSLLASHVQENLVKIGKKYYRQKTGIPQGSVLSSTLCNYFYADLELKKLPFLQAEDCLLLRLIDDFLLITRDKAKARLFVETMHQGVPEYGVTVNPSKTLINFSMTTSDGAPVPRVAHGQLFPYCGTLIDCRTLDISKNHNNLQELAVFDSLTVEFSRRPGQNFKRKILNAFKIQSHVMFYDTAHNTQKTTLGNMYHAFVETATKAWAYIRCLPKEKRPSPRLVVAAAQDLINVAFLLFKSKSRAARYPGYHCGITKSEVAWLAMVAFRKVFSTKQAGFGGVISWLEGEIRIVETQKGFDPRPLMRAVKELR</sequence>
<keyword evidence="9 15" id="KW-0460">Magnesium</keyword>
<evidence type="ECO:0000256" key="10">
    <source>
        <dbReference type="ARBA" id="ARBA00022895"/>
    </source>
</evidence>
<dbReference type="SUPFAM" id="SSF56672">
    <property type="entry name" value="DNA/RNA polymerases"/>
    <property type="match status" value="1"/>
</dbReference>
<dbReference type="EMBL" id="JAZHXJ010000038">
    <property type="protein sequence ID" value="KAL1879940.1"/>
    <property type="molecule type" value="Genomic_DNA"/>
</dbReference>
<dbReference type="PANTHER" id="PTHR12066:SF0">
    <property type="entry name" value="TELOMERASE REVERSE TRANSCRIPTASE"/>
    <property type="match status" value="1"/>
</dbReference>
<dbReference type="InterPro" id="IPR021891">
    <property type="entry name" value="Telomerase_RBD"/>
</dbReference>
<evidence type="ECO:0000256" key="7">
    <source>
        <dbReference type="ARBA" id="ARBA00022695"/>
    </source>
</evidence>
<dbReference type="Pfam" id="PF12009">
    <property type="entry name" value="Telomerase_RBD"/>
    <property type="match status" value="1"/>
</dbReference>
<feature type="compositionally biased region" description="Pro residues" evidence="16">
    <location>
        <begin position="497"/>
        <end position="506"/>
    </location>
</feature>
<dbReference type="InterPro" id="IPR043502">
    <property type="entry name" value="DNA/RNA_pol_sf"/>
</dbReference>
<evidence type="ECO:0000256" key="4">
    <source>
        <dbReference type="ARBA" id="ARBA00016182"/>
    </source>
</evidence>
<feature type="region of interest" description="Disordered" evidence="16">
    <location>
        <begin position="1"/>
        <end position="30"/>
    </location>
</feature>
<comment type="catalytic activity">
    <reaction evidence="14 15">
        <text>DNA(n) + a 2'-deoxyribonucleoside 5'-triphosphate = DNA(n+1) + diphosphate</text>
        <dbReference type="Rhea" id="RHEA:22508"/>
        <dbReference type="Rhea" id="RHEA-COMP:17339"/>
        <dbReference type="Rhea" id="RHEA-COMP:17340"/>
        <dbReference type="ChEBI" id="CHEBI:33019"/>
        <dbReference type="ChEBI" id="CHEBI:61560"/>
        <dbReference type="ChEBI" id="CHEBI:173112"/>
        <dbReference type="EC" id="2.7.7.49"/>
    </reaction>
</comment>
<dbReference type="Pfam" id="PF21399">
    <property type="entry name" value="TERT_C"/>
    <property type="match status" value="1"/>
</dbReference>
<keyword evidence="6 15" id="KW-0808">Transferase</keyword>